<feature type="compositionally biased region" description="Low complexity" evidence="1">
    <location>
        <begin position="306"/>
        <end position="318"/>
    </location>
</feature>
<feature type="compositionally biased region" description="Acidic residues" evidence="1">
    <location>
        <begin position="163"/>
        <end position="172"/>
    </location>
</feature>
<reference evidence="2" key="2">
    <citation type="submission" date="2025-09" db="UniProtKB">
        <authorList>
            <consortium name="Ensembl"/>
        </authorList>
    </citation>
    <scope>IDENTIFICATION</scope>
</reference>
<dbReference type="PANTHER" id="PTHR17117">
    <property type="entry name" value="NADH-UBIQUINONE OXIDOREDUCTASE"/>
    <property type="match status" value="1"/>
</dbReference>
<sequence>MAARLVLWRGRARALKAVLLEVQVFRGLASTVPLSAESGKDGKGLHPNLKKPGLPKDVVEPERGQLLATHAAAPLPKSPSPPSSSPAVGSKGVALAGPHPGGSPPFTDEGLLKPLSRKTLVEFPQKIPAPFQVQGSNLKAQQHAQKARDDSSSSSSSSSSSDSESDEEEHDSEVDHRMAGRGKGGLSKAETPHPFENRAPQIAVYAKEKAKVQKLRADITRPEKPQQPRKKGTISKPSEDRKEAKLESAVPRSQSSKEVLKQTMKEEQLQGKSPKPAEADHTKARSSAGLSDGPVPMLRAEEARAGRQPPAAAPGSQGRHLEPKEPEPGWKAAPPLTKEENLGKQGPESHLKAKVEILEGQEPVRFLKTIPDQKKGVLDEKTAGPRLEGKCEATVDEAQPIDPAPPQEARGDAQEPEPTDTTTYKNLQHHDYNSYTFLDLNLDLSKFRMPQPSSGRESPRH</sequence>
<dbReference type="Ensembl" id="ENSNGAT00000013657.1">
    <property type="protein sequence ID" value="ENSNGAP00000008162.1"/>
    <property type="gene ID" value="ENSNGAG00000011220.1"/>
</dbReference>
<dbReference type="GeneTree" id="ENSGT00390000012196"/>
<dbReference type="InterPro" id="IPR026193">
    <property type="entry name" value="NDUFV3"/>
</dbReference>
<feature type="compositionally biased region" description="Basic and acidic residues" evidence="1">
    <location>
        <begin position="258"/>
        <end position="283"/>
    </location>
</feature>
<keyword evidence="3" id="KW-1185">Reference proteome</keyword>
<dbReference type="GO" id="GO:0042775">
    <property type="term" value="P:mitochondrial ATP synthesis coupled electron transport"/>
    <property type="evidence" value="ECO:0007669"/>
    <property type="project" value="Ensembl"/>
</dbReference>
<organism evidence="2 3">
    <name type="scientific">Nannospalax galili</name>
    <name type="common">Northern Israeli blind subterranean mole rat</name>
    <name type="synonym">Spalax galili</name>
    <dbReference type="NCBI Taxonomy" id="1026970"/>
    <lineage>
        <taxon>Eukaryota</taxon>
        <taxon>Metazoa</taxon>
        <taxon>Chordata</taxon>
        <taxon>Craniata</taxon>
        <taxon>Vertebrata</taxon>
        <taxon>Euteleostomi</taxon>
        <taxon>Mammalia</taxon>
        <taxon>Eutheria</taxon>
        <taxon>Euarchontoglires</taxon>
        <taxon>Glires</taxon>
        <taxon>Rodentia</taxon>
        <taxon>Myomorpha</taxon>
        <taxon>Muroidea</taxon>
        <taxon>Spalacidae</taxon>
        <taxon>Spalacinae</taxon>
        <taxon>Nannospalax</taxon>
    </lineage>
</organism>
<dbReference type="GO" id="GO:0045271">
    <property type="term" value="C:respiratory chain complex I"/>
    <property type="evidence" value="ECO:0007669"/>
    <property type="project" value="Ensembl"/>
</dbReference>
<dbReference type="Pfam" id="PF15880">
    <property type="entry name" value="NDUFV3"/>
    <property type="match status" value="1"/>
</dbReference>
<dbReference type="Proteomes" id="UP000694381">
    <property type="component" value="Unassembled WGS sequence"/>
</dbReference>
<feature type="compositionally biased region" description="Low complexity" evidence="1">
    <location>
        <begin position="85"/>
        <end position="94"/>
    </location>
</feature>
<feature type="compositionally biased region" description="Basic and acidic residues" evidence="1">
    <location>
        <begin position="206"/>
        <end position="226"/>
    </location>
</feature>
<evidence type="ECO:0000256" key="1">
    <source>
        <dbReference type="SAM" id="MobiDB-lite"/>
    </source>
</evidence>
<gene>
    <name evidence="2" type="primary">Ndufv3</name>
</gene>
<dbReference type="OMA" id="PVEKNHG"/>
<feature type="region of interest" description="Disordered" evidence="1">
    <location>
        <begin position="35"/>
        <end position="111"/>
    </location>
</feature>
<feature type="region of interest" description="Disordered" evidence="1">
    <location>
        <begin position="126"/>
        <end position="430"/>
    </location>
</feature>
<dbReference type="AlphaFoldDB" id="A0A8C6QSY8"/>
<accession>A0A8C6QSY8</accession>
<feature type="compositionally biased region" description="Polar residues" evidence="1">
    <location>
        <begin position="133"/>
        <end position="144"/>
    </location>
</feature>
<evidence type="ECO:0000313" key="3">
    <source>
        <dbReference type="Proteomes" id="UP000694381"/>
    </source>
</evidence>
<name>A0A8C6QSY8_NANGA</name>
<evidence type="ECO:0000313" key="2">
    <source>
        <dbReference type="Ensembl" id="ENSNGAP00000008162.1"/>
    </source>
</evidence>
<reference evidence="2" key="1">
    <citation type="submission" date="2025-08" db="UniProtKB">
        <authorList>
            <consortium name="Ensembl"/>
        </authorList>
    </citation>
    <scope>IDENTIFICATION</scope>
</reference>
<feature type="compositionally biased region" description="Basic and acidic residues" evidence="1">
    <location>
        <begin position="319"/>
        <end position="328"/>
    </location>
</feature>
<protein>
    <submittedName>
        <fullName evidence="2">NADH:ubiquinone oxidoreductase core subunit V3</fullName>
    </submittedName>
</protein>
<proteinExistence type="predicted"/>
<feature type="compositionally biased region" description="Low complexity" evidence="1">
    <location>
        <begin position="152"/>
        <end position="162"/>
    </location>
</feature>
<feature type="compositionally biased region" description="Basic and acidic residues" evidence="1">
    <location>
        <begin position="371"/>
        <end position="393"/>
    </location>
</feature>
<dbReference type="GO" id="GO:0005743">
    <property type="term" value="C:mitochondrial inner membrane"/>
    <property type="evidence" value="ECO:0007669"/>
    <property type="project" value="Ensembl"/>
</dbReference>
<feature type="compositionally biased region" description="Basic and acidic residues" evidence="1">
    <location>
        <begin position="337"/>
        <end position="357"/>
    </location>
</feature>
<feature type="compositionally biased region" description="Basic and acidic residues" evidence="1">
    <location>
        <begin position="237"/>
        <end position="246"/>
    </location>
</feature>
<dbReference type="PANTHER" id="PTHR17117:SF3">
    <property type="entry name" value="NADH DEHYDROGENASE [UBIQUINONE] FLAVOPROTEIN 3, MITOCHONDRIAL"/>
    <property type="match status" value="1"/>
</dbReference>